<dbReference type="InterPro" id="IPR025086">
    <property type="entry name" value="SDE2/SF3A3_SAP"/>
</dbReference>
<dbReference type="Pfam" id="PF13297">
    <property type="entry name" value="SDE2_2C"/>
    <property type="match status" value="1"/>
</dbReference>
<sequence>MESLLEEQRHHLEERERLEKAYCDEGLADHKTHKAKLNSEHKCREYIERYINLSKQIHDILDDPEGKLDFEKNRMISAHPFVEFYKDYKDLKDYYKVNTDEVGPSLTVEFQKVYEEIGNEADMIDFTDEEGYGKFLDLTNLLLSYLNLKDVKKIEYLEYVSSFDNFEKISETTKKSGTYRNYLVELHDYLYSFIKRSKPLVNIDARLKESDKKCINEIKKNSSSIFEKSGLLNLDEFNTSEELEALGLNRLKEALLALNLKCGGTLKERAERLWATKGKTRDEIISNKKLIKQNDTNNEKKEVFVKQTEKKIKLMSSILKEAIEATKENIQRKQARGFVEEEEDTIDDAAVEEALEEAENDDGVPYNPKNLPLGWDGKPIPYWLYKLHGLNIPYSCEICGNQVYKGPKNFQKHFTEWRHSHGLRCLGIQNSAHFVNITKAEDAKLLWEKLQIQQDSSKWNAEIEEEYEDNLGNVITKKTYEDLKRQRLL</sequence>
<evidence type="ECO:0000256" key="4">
    <source>
        <dbReference type="ARBA" id="ARBA00022723"/>
    </source>
</evidence>
<dbReference type="GO" id="GO:0000398">
    <property type="term" value="P:mRNA splicing, via spliceosome"/>
    <property type="evidence" value="ECO:0007669"/>
    <property type="project" value="InterPro"/>
</dbReference>
<evidence type="ECO:0000313" key="11">
    <source>
        <dbReference type="Proteomes" id="UP000035682"/>
    </source>
</evidence>
<dbReference type="PROSITE" id="PS50171">
    <property type="entry name" value="ZF_MATRIN"/>
    <property type="match status" value="1"/>
</dbReference>
<organism evidence="10">
    <name type="scientific">Strongyloides ratti</name>
    <name type="common">Parasitic roundworm</name>
    <dbReference type="NCBI Taxonomy" id="34506"/>
    <lineage>
        <taxon>Eukaryota</taxon>
        <taxon>Metazoa</taxon>
        <taxon>Ecdysozoa</taxon>
        <taxon>Nematoda</taxon>
        <taxon>Chromadorea</taxon>
        <taxon>Rhabditida</taxon>
        <taxon>Tylenchina</taxon>
        <taxon>Panagrolaimomorpha</taxon>
        <taxon>Strongyloidoidea</taxon>
        <taxon>Strongyloididae</taxon>
        <taxon>Strongyloides</taxon>
    </lineage>
</organism>
<gene>
    <name evidence="10 12 13" type="ORF">SRAE_2000106400</name>
</gene>
<proteinExistence type="inferred from homology"/>
<comment type="subcellular location">
    <subcellularLocation>
        <location evidence="1">Nucleus</location>
    </subcellularLocation>
</comment>
<keyword evidence="3" id="KW-0507">mRNA processing</keyword>
<keyword evidence="6" id="KW-0862">Zinc</keyword>
<evidence type="ECO:0000259" key="9">
    <source>
        <dbReference type="PROSITE" id="PS50171"/>
    </source>
</evidence>
<evidence type="ECO:0000256" key="6">
    <source>
        <dbReference type="ARBA" id="ARBA00022833"/>
    </source>
</evidence>
<evidence type="ECO:0000313" key="10">
    <source>
        <dbReference type="EMBL" id="CEF66395.1"/>
    </source>
</evidence>
<reference evidence="10 11" key="1">
    <citation type="submission" date="2014-09" db="EMBL/GenBank/DDBJ databases">
        <authorList>
            <person name="Martin A.A."/>
        </authorList>
    </citation>
    <scope>NUCLEOTIDE SEQUENCE</scope>
    <source>
        <strain evidence="11">ED321</strain>
        <strain evidence="10">ED321 Heterogonic</strain>
    </source>
</reference>
<evidence type="ECO:0000256" key="3">
    <source>
        <dbReference type="ARBA" id="ARBA00022664"/>
    </source>
</evidence>
<dbReference type="STRING" id="34506.A0A090LFW8"/>
<dbReference type="CTD" id="36378759"/>
<dbReference type="EMBL" id="LN609529">
    <property type="protein sequence ID" value="CEF66395.1"/>
    <property type="molecule type" value="Genomic_DNA"/>
</dbReference>
<evidence type="ECO:0000313" key="12">
    <source>
        <dbReference type="WBParaSite" id="SRAE_2000106400.1"/>
    </source>
</evidence>
<dbReference type="GeneID" id="36378759"/>
<dbReference type="AlphaFoldDB" id="A0A090LFW8"/>
<evidence type="ECO:0000256" key="8">
    <source>
        <dbReference type="ARBA" id="ARBA00023242"/>
    </source>
</evidence>
<dbReference type="PANTHER" id="PTHR12786">
    <property type="entry name" value="SPLICING FACTOR SF3A-RELATED"/>
    <property type="match status" value="1"/>
</dbReference>
<dbReference type="InterPro" id="IPR000690">
    <property type="entry name" value="Matrin/U1-C_Znf_C2H2"/>
</dbReference>
<name>A0A090LFW8_STRRB</name>
<protein>
    <submittedName>
        <fullName evidence="12">Matrin-type domain-containing protein</fullName>
    </submittedName>
</protein>
<evidence type="ECO:0000256" key="5">
    <source>
        <dbReference type="ARBA" id="ARBA00022771"/>
    </source>
</evidence>
<dbReference type="WormBase" id="SRAE_2000106400">
    <property type="protein sequence ID" value="SRP05581"/>
    <property type="gene ID" value="WBGene00261265"/>
</dbReference>
<feature type="domain" description="Matrin-type" evidence="9">
    <location>
        <begin position="394"/>
        <end position="425"/>
    </location>
</feature>
<dbReference type="Pfam" id="PF11931">
    <property type="entry name" value="SF3a60_Prp9_C"/>
    <property type="match status" value="1"/>
</dbReference>
<keyword evidence="8" id="KW-0539">Nucleus</keyword>
<dbReference type="PANTHER" id="PTHR12786:SF2">
    <property type="entry name" value="SPLICING FACTOR 3A SUBUNIT 3"/>
    <property type="match status" value="1"/>
</dbReference>
<reference evidence="12" key="2">
    <citation type="submission" date="2020-12" db="UniProtKB">
        <authorList>
            <consortium name="WormBaseParasite"/>
        </authorList>
    </citation>
    <scope>IDENTIFICATION</scope>
</reference>
<dbReference type="OrthoDB" id="2160351at2759"/>
<evidence type="ECO:0000256" key="2">
    <source>
        <dbReference type="ARBA" id="ARBA00008776"/>
    </source>
</evidence>
<evidence type="ECO:0000256" key="1">
    <source>
        <dbReference type="ARBA" id="ARBA00004123"/>
    </source>
</evidence>
<evidence type="ECO:0000256" key="7">
    <source>
        <dbReference type="ARBA" id="ARBA00023187"/>
    </source>
</evidence>
<dbReference type="InterPro" id="IPR051421">
    <property type="entry name" value="RNA_Proc_DNA_Dmg_Regulator"/>
</dbReference>
<comment type="similarity">
    <text evidence="2">Belongs to the SF3A3 family.</text>
</comment>
<keyword evidence="11" id="KW-1185">Reference proteome</keyword>
<dbReference type="GO" id="GO:0003723">
    <property type="term" value="F:RNA binding"/>
    <property type="evidence" value="ECO:0007669"/>
    <property type="project" value="InterPro"/>
</dbReference>
<dbReference type="eggNOG" id="KOG2636">
    <property type="taxonomic scope" value="Eukaryota"/>
</dbReference>
<keyword evidence="5" id="KW-0863">Zinc-finger</keyword>
<dbReference type="Pfam" id="PF16837">
    <property type="entry name" value="SF3A3"/>
    <property type="match status" value="1"/>
</dbReference>
<keyword evidence="7" id="KW-0508">mRNA splicing</keyword>
<dbReference type="GO" id="GO:0005681">
    <property type="term" value="C:spliceosomal complex"/>
    <property type="evidence" value="ECO:0007669"/>
    <property type="project" value="InterPro"/>
</dbReference>
<dbReference type="Proteomes" id="UP000035682">
    <property type="component" value="Unplaced"/>
</dbReference>
<dbReference type="WBParaSite" id="SRAE_2000106400.1">
    <property type="protein sequence ID" value="SRAE_2000106400.1"/>
    <property type="gene ID" value="WBGene00261265"/>
</dbReference>
<evidence type="ECO:0000313" key="13">
    <source>
        <dbReference type="WormBase" id="SRAE_2000106400"/>
    </source>
</evidence>
<dbReference type="RefSeq" id="XP_024505595.1">
    <property type="nucleotide sequence ID" value="XM_024651971.1"/>
</dbReference>
<keyword evidence="4" id="KW-0479">Metal-binding</keyword>
<dbReference type="OMA" id="GPKAFQK"/>
<dbReference type="InterPro" id="IPR031774">
    <property type="entry name" value="SF3A3_dom"/>
</dbReference>
<dbReference type="InterPro" id="IPR024598">
    <property type="entry name" value="SF3a60/Prp9_C"/>
</dbReference>
<accession>A0A090LFW8</accession>
<dbReference type="GO" id="GO:0008270">
    <property type="term" value="F:zinc ion binding"/>
    <property type="evidence" value="ECO:0007669"/>
    <property type="project" value="UniProtKB-KW"/>
</dbReference>